<organism evidence="1 2">
    <name type="scientific">Lates japonicus</name>
    <name type="common">Japanese lates</name>
    <dbReference type="NCBI Taxonomy" id="270547"/>
    <lineage>
        <taxon>Eukaryota</taxon>
        <taxon>Metazoa</taxon>
        <taxon>Chordata</taxon>
        <taxon>Craniata</taxon>
        <taxon>Vertebrata</taxon>
        <taxon>Euteleostomi</taxon>
        <taxon>Actinopterygii</taxon>
        <taxon>Neopterygii</taxon>
        <taxon>Teleostei</taxon>
        <taxon>Neoteleostei</taxon>
        <taxon>Acanthomorphata</taxon>
        <taxon>Carangaria</taxon>
        <taxon>Carangaria incertae sedis</taxon>
        <taxon>Centropomidae</taxon>
        <taxon>Lates</taxon>
    </lineage>
</organism>
<sequence length="135" mass="15691">MRHRARRPQMVLVLVSFVHVDIKYGYILFQVIANCLTVNEGLLSVARKVTQVWALQQAWQDIRSLAPETSAQNVDSSWSPDARYSESFLQEAHLLHWNGPFKPWNYPAVHLDRWEKWFIPDPSGKFSLVRPDSDS</sequence>
<dbReference type="SUPFAM" id="SSF53448">
    <property type="entry name" value="Nucleotide-diphospho-sugar transferases"/>
    <property type="match status" value="1"/>
</dbReference>
<name>A0AAD3NP33_LATJO</name>
<dbReference type="InterPro" id="IPR029044">
    <property type="entry name" value="Nucleotide-diphossugar_trans"/>
</dbReference>
<evidence type="ECO:0000313" key="2">
    <source>
        <dbReference type="Proteomes" id="UP001279410"/>
    </source>
</evidence>
<dbReference type="AlphaFoldDB" id="A0AAD3NP33"/>
<keyword evidence="2" id="KW-1185">Reference proteome</keyword>
<reference evidence="1" key="1">
    <citation type="submission" date="2022-08" db="EMBL/GenBank/DDBJ databases">
        <title>Genome sequencing of akame (Lates japonicus).</title>
        <authorList>
            <person name="Hashiguchi Y."/>
            <person name="Takahashi H."/>
        </authorList>
    </citation>
    <scope>NUCLEOTIDE SEQUENCE</scope>
    <source>
        <strain evidence="1">Kochi</strain>
    </source>
</reference>
<dbReference type="Proteomes" id="UP001279410">
    <property type="component" value="Unassembled WGS sequence"/>
</dbReference>
<protein>
    <submittedName>
        <fullName evidence="1">Glycosyltransferase 8 domain-containing protein 2</fullName>
    </submittedName>
</protein>
<proteinExistence type="predicted"/>
<evidence type="ECO:0000313" key="1">
    <source>
        <dbReference type="EMBL" id="GLD75442.1"/>
    </source>
</evidence>
<dbReference type="EMBL" id="BRZM01002971">
    <property type="protein sequence ID" value="GLD75442.1"/>
    <property type="molecule type" value="Genomic_DNA"/>
</dbReference>
<accession>A0AAD3NP33</accession>
<gene>
    <name evidence="1" type="ORF">AKAME5_002677600</name>
</gene>
<comment type="caution">
    <text evidence="1">The sequence shown here is derived from an EMBL/GenBank/DDBJ whole genome shotgun (WGS) entry which is preliminary data.</text>
</comment>